<dbReference type="GO" id="GO:0003676">
    <property type="term" value="F:nucleic acid binding"/>
    <property type="evidence" value="ECO:0007669"/>
    <property type="project" value="InterPro"/>
</dbReference>
<sequence length="391" mass="44259">MPTIGGLPIHTTTQSYCRKYASKLGGAGKIGHRLDEIKCFYEYIANDFHKWLVESNIKKPILLFIDGHKSHMTMALSEFCEQNGIILYALPPNTTHILQLADVSVFKPLKSEWKNTVRHWQNRPENINCSVTKLNFCQIFEECLENVNMQSHIIKGFRKCGLFPLNPESVDYTKCVRNILENQNARPTEETRPETITIRDIRATERTLEAIREILGNYGINVNVILEEIRVLENSILPVEVAENIQPEEHYSPDSDANADISIGSFVPMDVVTIIPVDNIVITPEDETAALATPHSLEFPKASLTNPATFDETENVNQPNTTKEGNNHVTRNSSDILKQTQKEVVTIESIKPSSSFHEADTNTERKQSKEIKDQPTRSDISNIIQFIRFGS</sequence>
<dbReference type="EMBL" id="JANEYF010004629">
    <property type="protein sequence ID" value="KAJ8930522.1"/>
    <property type="molecule type" value="Genomic_DNA"/>
</dbReference>
<dbReference type="InterPro" id="IPR004875">
    <property type="entry name" value="DDE_SF_endonuclease_dom"/>
</dbReference>
<dbReference type="AlphaFoldDB" id="A0AAV8WWG7"/>
<evidence type="ECO:0000313" key="4">
    <source>
        <dbReference type="Proteomes" id="UP001162156"/>
    </source>
</evidence>
<keyword evidence="4" id="KW-1185">Reference proteome</keyword>
<feature type="region of interest" description="Disordered" evidence="1">
    <location>
        <begin position="351"/>
        <end position="377"/>
    </location>
</feature>
<feature type="compositionally biased region" description="Basic and acidic residues" evidence="1">
    <location>
        <begin position="357"/>
        <end position="376"/>
    </location>
</feature>
<comment type="caution">
    <text evidence="3">The sequence shown here is derived from an EMBL/GenBank/DDBJ whole genome shotgun (WGS) entry which is preliminary data.</text>
</comment>
<feature type="compositionally biased region" description="Polar residues" evidence="1">
    <location>
        <begin position="315"/>
        <end position="333"/>
    </location>
</feature>
<feature type="domain" description="DDE-1" evidence="2">
    <location>
        <begin position="43"/>
        <end position="140"/>
    </location>
</feature>
<protein>
    <recommendedName>
        <fullName evidence="2">DDE-1 domain-containing protein</fullName>
    </recommendedName>
</protein>
<gene>
    <name evidence="3" type="ORF">NQ314_016669</name>
</gene>
<evidence type="ECO:0000313" key="3">
    <source>
        <dbReference type="EMBL" id="KAJ8930522.1"/>
    </source>
</evidence>
<dbReference type="Proteomes" id="UP001162156">
    <property type="component" value="Unassembled WGS sequence"/>
</dbReference>
<evidence type="ECO:0000256" key="1">
    <source>
        <dbReference type="SAM" id="MobiDB-lite"/>
    </source>
</evidence>
<organism evidence="3 4">
    <name type="scientific">Rhamnusium bicolor</name>
    <dbReference type="NCBI Taxonomy" id="1586634"/>
    <lineage>
        <taxon>Eukaryota</taxon>
        <taxon>Metazoa</taxon>
        <taxon>Ecdysozoa</taxon>
        <taxon>Arthropoda</taxon>
        <taxon>Hexapoda</taxon>
        <taxon>Insecta</taxon>
        <taxon>Pterygota</taxon>
        <taxon>Neoptera</taxon>
        <taxon>Endopterygota</taxon>
        <taxon>Coleoptera</taxon>
        <taxon>Polyphaga</taxon>
        <taxon>Cucujiformia</taxon>
        <taxon>Chrysomeloidea</taxon>
        <taxon>Cerambycidae</taxon>
        <taxon>Lepturinae</taxon>
        <taxon>Rhagiini</taxon>
        <taxon>Rhamnusium</taxon>
    </lineage>
</organism>
<dbReference type="Pfam" id="PF03184">
    <property type="entry name" value="DDE_1"/>
    <property type="match status" value="1"/>
</dbReference>
<feature type="region of interest" description="Disordered" evidence="1">
    <location>
        <begin position="305"/>
        <end position="333"/>
    </location>
</feature>
<accession>A0AAV8WWG7</accession>
<evidence type="ECO:0000259" key="2">
    <source>
        <dbReference type="Pfam" id="PF03184"/>
    </source>
</evidence>
<reference evidence="3" key="1">
    <citation type="journal article" date="2023" name="Insect Mol. Biol.">
        <title>Genome sequencing provides insights into the evolution of gene families encoding plant cell wall-degrading enzymes in longhorned beetles.</title>
        <authorList>
            <person name="Shin N.R."/>
            <person name="Okamura Y."/>
            <person name="Kirsch R."/>
            <person name="Pauchet Y."/>
        </authorList>
    </citation>
    <scope>NUCLEOTIDE SEQUENCE</scope>
    <source>
        <strain evidence="3">RBIC_L_NR</strain>
    </source>
</reference>
<name>A0AAV8WWG7_9CUCU</name>
<proteinExistence type="predicted"/>